<name>A0A5D0HWM1_9FLAO</name>
<keyword evidence="2" id="KW-0378">Hydrolase</keyword>
<dbReference type="OrthoDB" id="1438523at2"/>
<dbReference type="RefSeq" id="WP_148544164.1">
    <property type="nucleotide sequence ID" value="NZ_VSDQ01000679.1"/>
</dbReference>
<dbReference type="GO" id="GO:0016787">
    <property type="term" value="F:hydrolase activity"/>
    <property type="evidence" value="ECO:0007669"/>
    <property type="project" value="UniProtKB-KW"/>
</dbReference>
<reference evidence="2 3" key="1">
    <citation type="submission" date="2019-08" db="EMBL/GenBank/DDBJ databases">
        <title>Seonamhaeicola sediminis sp. nov., isolated from marine sediment.</title>
        <authorList>
            <person name="Cao W.R."/>
        </authorList>
    </citation>
    <scope>NUCLEOTIDE SEQUENCE [LARGE SCALE GENOMIC DNA]</scope>
    <source>
        <strain evidence="2 3">B011</strain>
    </source>
</reference>
<dbReference type="SUPFAM" id="SSF55811">
    <property type="entry name" value="Nudix"/>
    <property type="match status" value="1"/>
</dbReference>
<dbReference type="EMBL" id="VSDQ01000679">
    <property type="protein sequence ID" value="TYA74919.1"/>
    <property type="molecule type" value="Genomic_DNA"/>
</dbReference>
<accession>A0A5D0HWM1</accession>
<protein>
    <submittedName>
        <fullName evidence="2">NUDIX hydrolase</fullName>
    </submittedName>
</protein>
<evidence type="ECO:0000259" key="1">
    <source>
        <dbReference type="Pfam" id="PF00293"/>
    </source>
</evidence>
<keyword evidence="3" id="KW-1185">Reference proteome</keyword>
<dbReference type="Proteomes" id="UP000323930">
    <property type="component" value="Unassembled WGS sequence"/>
</dbReference>
<dbReference type="InterPro" id="IPR000086">
    <property type="entry name" value="NUDIX_hydrolase_dom"/>
</dbReference>
<evidence type="ECO:0000313" key="3">
    <source>
        <dbReference type="Proteomes" id="UP000323930"/>
    </source>
</evidence>
<evidence type="ECO:0000313" key="2">
    <source>
        <dbReference type="EMBL" id="TYA74919.1"/>
    </source>
</evidence>
<organism evidence="2 3">
    <name type="scientific">Seonamhaeicola marinus</name>
    <dbReference type="NCBI Taxonomy" id="1912246"/>
    <lineage>
        <taxon>Bacteria</taxon>
        <taxon>Pseudomonadati</taxon>
        <taxon>Bacteroidota</taxon>
        <taxon>Flavobacteriia</taxon>
        <taxon>Flavobacteriales</taxon>
        <taxon>Flavobacteriaceae</taxon>
    </lineage>
</organism>
<comment type="caution">
    <text evidence="2">The sequence shown here is derived from an EMBL/GenBank/DDBJ whole genome shotgun (WGS) entry which is preliminary data.</text>
</comment>
<dbReference type="AlphaFoldDB" id="A0A5D0HWM1"/>
<gene>
    <name evidence="2" type="ORF">FUA24_16600</name>
</gene>
<sequence length="139" mass="16487">MKVKNTISKSRLLAFKTDKLLVLEKIGDKKKYSLAGGIKKKKESDLDSLIRETSEEINVHLNKEDLTYFITRKRVNKDKVEVSKHYFVTSLKLDEIKILEDHKFKSASWVYWYDALDYLDKDDRFVVELYFGQFNKKVN</sequence>
<feature type="domain" description="Nudix hydrolase" evidence="1">
    <location>
        <begin position="19"/>
        <end position="123"/>
    </location>
</feature>
<dbReference type="InterPro" id="IPR015797">
    <property type="entry name" value="NUDIX_hydrolase-like_dom_sf"/>
</dbReference>
<dbReference type="Gene3D" id="3.90.79.10">
    <property type="entry name" value="Nucleoside Triphosphate Pyrophosphohydrolase"/>
    <property type="match status" value="1"/>
</dbReference>
<dbReference type="Pfam" id="PF00293">
    <property type="entry name" value="NUDIX"/>
    <property type="match status" value="1"/>
</dbReference>
<proteinExistence type="predicted"/>